<evidence type="ECO:0000256" key="9">
    <source>
        <dbReference type="ARBA" id="ARBA00023065"/>
    </source>
</evidence>
<evidence type="ECO:0000256" key="3">
    <source>
        <dbReference type="ARBA" id="ARBA00022448"/>
    </source>
</evidence>
<evidence type="ECO:0000256" key="13">
    <source>
        <dbReference type="SAM" id="Phobius"/>
    </source>
</evidence>
<dbReference type="Pfam" id="PF06736">
    <property type="entry name" value="TMEM175"/>
    <property type="match status" value="1"/>
</dbReference>
<evidence type="ECO:0000256" key="5">
    <source>
        <dbReference type="ARBA" id="ARBA00022692"/>
    </source>
</evidence>
<evidence type="ECO:0000313" key="14">
    <source>
        <dbReference type="EMBL" id="KUG15037.1"/>
    </source>
</evidence>
<reference evidence="14" key="1">
    <citation type="journal article" date="2015" name="Proc. Natl. Acad. Sci. U.S.A.">
        <title>Networks of energetic and metabolic interactions define dynamics in microbial communities.</title>
        <authorList>
            <person name="Embree M."/>
            <person name="Liu J.K."/>
            <person name="Al-Bassam M.M."/>
            <person name="Zengler K."/>
        </authorList>
    </citation>
    <scope>NUCLEOTIDE SEQUENCE</scope>
</reference>
<evidence type="ECO:0000256" key="1">
    <source>
        <dbReference type="ARBA" id="ARBA00004141"/>
    </source>
</evidence>
<evidence type="ECO:0000256" key="8">
    <source>
        <dbReference type="ARBA" id="ARBA00022989"/>
    </source>
</evidence>
<keyword evidence="6" id="KW-0631">Potassium channel</keyword>
<dbReference type="GO" id="GO:0016020">
    <property type="term" value="C:membrane"/>
    <property type="evidence" value="ECO:0007669"/>
    <property type="project" value="UniProtKB-SubCell"/>
</dbReference>
<dbReference type="AlphaFoldDB" id="A0A0W8F2K5"/>
<keyword evidence="5 13" id="KW-0812">Transmembrane</keyword>
<feature type="transmembrane region" description="Helical" evidence="13">
    <location>
        <begin position="187"/>
        <end position="204"/>
    </location>
</feature>
<dbReference type="GO" id="GO:0005267">
    <property type="term" value="F:potassium channel activity"/>
    <property type="evidence" value="ECO:0007669"/>
    <property type="project" value="UniProtKB-KW"/>
</dbReference>
<protein>
    <submittedName>
        <fullName evidence="14">Integral membrane protein</fullName>
    </submittedName>
</protein>
<dbReference type="PANTHER" id="PTHR31462:SF5">
    <property type="entry name" value="ENDOSOMAL_LYSOSOMAL PROTON CHANNEL TMEM175"/>
    <property type="match status" value="1"/>
</dbReference>
<sequence length="216" mass="24745">MTEETSAPVPAGFSKHRIEALNDGIFAIAMTLLVLGIEVPKYADPPVVNHLLLALILDIIHYVVAFLALAILWILHHQQFHYFRFINQPLLWLNIMWLLLVGLVPFSTSLADTYYGLEFSRIPFALNLLFISLLLFAQWQYAARNRELIIPGMTRGMIALEQNRIIVILLITFFGTLLSFISIIEGILVYLLIPLIFAFFPRIHGRVMEMANRRDP</sequence>
<keyword evidence="8 13" id="KW-1133">Transmembrane helix</keyword>
<feature type="transmembrane region" description="Helical" evidence="13">
    <location>
        <begin position="20"/>
        <end position="39"/>
    </location>
</feature>
<evidence type="ECO:0000256" key="12">
    <source>
        <dbReference type="ARBA" id="ARBA00034430"/>
    </source>
</evidence>
<evidence type="ECO:0000256" key="7">
    <source>
        <dbReference type="ARBA" id="ARBA00022958"/>
    </source>
</evidence>
<evidence type="ECO:0000256" key="4">
    <source>
        <dbReference type="ARBA" id="ARBA00022538"/>
    </source>
</evidence>
<proteinExistence type="inferred from homology"/>
<organism evidence="14">
    <name type="scientific">hydrocarbon metagenome</name>
    <dbReference type="NCBI Taxonomy" id="938273"/>
    <lineage>
        <taxon>unclassified sequences</taxon>
        <taxon>metagenomes</taxon>
        <taxon>ecological metagenomes</taxon>
    </lineage>
</organism>
<comment type="catalytic activity">
    <reaction evidence="12">
        <text>K(+)(in) = K(+)(out)</text>
        <dbReference type="Rhea" id="RHEA:29463"/>
        <dbReference type="ChEBI" id="CHEBI:29103"/>
    </reaction>
</comment>
<feature type="transmembrane region" description="Helical" evidence="13">
    <location>
        <begin position="122"/>
        <end position="142"/>
    </location>
</feature>
<comment type="similarity">
    <text evidence="2">Belongs to the TMEM175 family.</text>
</comment>
<evidence type="ECO:0000256" key="10">
    <source>
        <dbReference type="ARBA" id="ARBA00023136"/>
    </source>
</evidence>
<evidence type="ECO:0000256" key="2">
    <source>
        <dbReference type="ARBA" id="ARBA00006920"/>
    </source>
</evidence>
<dbReference type="InterPro" id="IPR010617">
    <property type="entry name" value="TMEM175-like"/>
</dbReference>
<feature type="transmembrane region" description="Helical" evidence="13">
    <location>
        <begin position="51"/>
        <end position="75"/>
    </location>
</feature>
<evidence type="ECO:0000256" key="6">
    <source>
        <dbReference type="ARBA" id="ARBA00022826"/>
    </source>
</evidence>
<keyword evidence="3" id="KW-0813">Transport</keyword>
<comment type="caution">
    <text evidence="14">The sequence shown here is derived from an EMBL/GenBank/DDBJ whole genome shotgun (WGS) entry which is preliminary data.</text>
</comment>
<name>A0A0W8F2K5_9ZZZZ</name>
<comment type="subcellular location">
    <subcellularLocation>
        <location evidence="1">Membrane</location>
        <topology evidence="1">Multi-pass membrane protein</topology>
    </subcellularLocation>
</comment>
<dbReference type="PANTHER" id="PTHR31462">
    <property type="entry name" value="ENDOSOMAL/LYSOSOMAL POTASSIUM CHANNEL TMEM175"/>
    <property type="match status" value="1"/>
</dbReference>
<dbReference type="EMBL" id="LNQE01001595">
    <property type="protein sequence ID" value="KUG15037.1"/>
    <property type="molecule type" value="Genomic_DNA"/>
</dbReference>
<keyword evidence="10 13" id="KW-0472">Membrane</keyword>
<gene>
    <name evidence="14" type="ORF">ASZ90_015350</name>
</gene>
<evidence type="ECO:0000256" key="11">
    <source>
        <dbReference type="ARBA" id="ARBA00023303"/>
    </source>
</evidence>
<keyword evidence="4" id="KW-0633">Potassium transport</keyword>
<keyword evidence="9" id="KW-0406">Ion transport</keyword>
<feature type="transmembrane region" description="Helical" evidence="13">
    <location>
        <begin position="163"/>
        <end position="181"/>
    </location>
</feature>
<feature type="transmembrane region" description="Helical" evidence="13">
    <location>
        <begin position="90"/>
        <end position="110"/>
    </location>
</feature>
<dbReference type="GO" id="GO:0015252">
    <property type="term" value="F:proton channel activity"/>
    <property type="evidence" value="ECO:0007669"/>
    <property type="project" value="InterPro"/>
</dbReference>
<keyword evidence="11" id="KW-0407">Ion channel</keyword>
<accession>A0A0W8F2K5</accession>
<keyword evidence="7" id="KW-0630">Potassium</keyword>